<feature type="region of interest" description="Disordered" evidence="1">
    <location>
        <begin position="297"/>
        <end position="320"/>
    </location>
</feature>
<comment type="caution">
    <text evidence="2">The sequence shown here is derived from an EMBL/GenBank/DDBJ whole genome shotgun (WGS) entry which is preliminary data.</text>
</comment>
<name>A0ABP7MIU3_9GAMM</name>
<proteinExistence type="predicted"/>
<sequence length="320" mass="35692">MNRLYLETARLLTQIAPLVFADETFALKGGTAINLFARDMPRLSVDLDLVFPDYTLPRDQALARIGEALRQAEARLIARGFTTHVPGASGAETKLLVRRGDIEVKIEVNFVLRGTVRPVQRASLTTKARETLLADLEIPVVSLEDMYGGKLVAALDRQHPRDLLDVMGLFANEGITPGIRRAFVVYLASHNRPIHEVLFPSLRDVQGDYTHGFQGMTVEPVPLEALLAARERMVQELQQGLDENERRFLLSLAAGNPEWTRLDIAHLDQLPGIRWKMHNLEQLRKTNARKFAEQADALAARLDSGSESDQTRESGAGRES</sequence>
<accession>A0ABP7MIU3</accession>
<dbReference type="InterPro" id="IPR014942">
    <property type="entry name" value="AbiEii"/>
</dbReference>
<evidence type="ECO:0000313" key="2">
    <source>
        <dbReference type="EMBL" id="GAA3924305.1"/>
    </source>
</evidence>
<gene>
    <name evidence="2" type="ORF">GCM10022229_17700</name>
</gene>
<keyword evidence="3" id="KW-1185">Reference proteome</keyword>
<dbReference type="Gene3D" id="3.10.450.620">
    <property type="entry name" value="JHP933, nucleotidyltransferase-like core domain"/>
    <property type="match status" value="1"/>
</dbReference>
<evidence type="ECO:0000313" key="3">
    <source>
        <dbReference type="Proteomes" id="UP001501727"/>
    </source>
</evidence>
<dbReference type="GO" id="GO:0016740">
    <property type="term" value="F:transferase activity"/>
    <property type="evidence" value="ECO:0007669"/>
    <property type="project" value="UniProtKB-KW"/>
</dbReference>
<dbReference type="Pfam" id="PF08843">
    <property type="entry name" value="AbiEii"/>
    <property type="match status" value="1"/>
</dbReference>
<dbReference type="EMBL" id="BAAAZU010000008">
    <property type="protein sequence ID" value="GAA3924305.1"/>
    <property type="molecule type" value="Genomic_DNA"/>
</dbReference>
<organism evidence="2 3">
    <name type="scientific">Luteimonas lutimaris</name>
    <dbReference type="NCBI Taxonomy" id="698645"/>
    <lineage>
        <taxon>Bacteria</taxon>
        <taxon>Pseudomonadati</taxon>
        <taxon>Pseudomonadota</taxon>
        <taxon>Gammaproteobacteria</taxon>
        <taxon>Lysobacterales</taxon>
        <taxon>Lysobacteraceae</taxon>
        <taxon>Luteimonas</taxon>
    </lineage>
</organism>
<dbReference type="RefSeq" id="WP_344759623.1">
    <property type="nucleotide sequence ID" value="NZ_BAAAZU010000008.1"/>
</dbReference>
<protein>
    <submittedName>
        <fullName evidence="2">Nucleotidyl transferase AbiEii/AbiGii toxin family protein</fullName>
    </submittedName>
</protein>
<reference evidence="3" key="1">
    <citation type="journal article" date="2019" name="Int. J. Syst. Evol. Microbiol.">
        <title>The Global Catalogue of Microorganisms (GCM) 10K type strain sequencing project: providing services to taxonomists for standard genome sequencing and annotation.</title>
        <authorList>
            <consortium name="The Broad Institute Genomics Platform"/>
            <consortium name="The Broad Institute Genome Sequencing Center for Infectious Disease"/>
            <person name="Wu L."/>
            <person name="Ma J."/>
        </authorList>
    </citation>
    <scope>NUCLEOTIDE SEQUENCE [LARGE SCALE GENOMIC DNA]</scope>
    <source>
        <strain evidence="3">JCM 16916</strain>
    </source>
</reference>
<feature type="compositionally biased region" description="Basic and acidic residues" evidence="1">
    <location>
        <begin position="309"/>
        <end position="320"/>
    </location>
</feature>
<evidence type="ECO:0000256" key="1">
    <source>
        <dbReference type="SAM" id="MobiDB-lite"/>
    </source>
</evidence>
<dbReference type="Proteomes" id="UP001501727">
    <property type="component" value="Unassembled WGS sequence"/>
</dbReference>
<keyword evidence="2" id="KW-0808">Transferase</keyword>